<dbReference type="AlphaFoldDB" id="A0A286TVR1"/>
<comment type="cofactor">
    <cofactor evidence="1">
        <name>[4Fe-4S] cluster</name>
        <dbReference type="ChEBI" id="CHEBI:49883"/>
    </cofactor>
</comment>
<gene>
    <name evidence="7" type="ORF">SCALIN_C05_0072</name>
</gene>
<evidence type="ECO:0000256" key="3">
    <source>
        <dbReference type="ARBA" id="ARBA00022723"/>
    </source>
</evidence>
<comment type="caution">
    <text evidence="7">The sequence shown here is derived from an EMBL/GenBank/DDBJ whole genome shotgun (WGS) entry which is preliminary data.</text>
</comment>
<dbReference type="PROSITE" id="PS51918">
    <property type="entry name" value="RADICAL_SAM"/>
    <property type="match status" value="1"/>
</dbReference>
<evidence type="ECO:0000256" key="1">
    <source>
        <dbReference type="ARBA" id="ARBA00001966"/>
    </source>
</evidence>
<sequence length="299" mass="34217">MPIIRPPSEWRSLLVRITRGCKWDLCRFCGIYPHFGEPGFSVRTVADIKNDINLLKQQHPGAETAFFGDADPLQAGVDTFVEIAEYLRKLIPVKRLTCYARASTIRKLKEDAIKNLARAGLNRVHIGLESGDIKILRFHRKGQTPEMIREITDWLKKTGIEISFYVLLGLGGSNHWHDHIHETAKLINETGPEFIRIRRLWLYEKDAVLSGPESPLLKEIRNGSFQPQTPEGCVVELRYLIEKLDNLSTFVICDHVNNYVQVSGNVREDKEDMLKTIDSFLALPENEREAHYRAVDSSL</sequence>
<proteinExistence type="predicted"/>
<evidence type="ECO:0000256" key="2">
    <source>
        <dbReference type="ARBA" id="ARBA00022691"/>
    </source>
</evidence>
<dbReference type="SFLD" id="SFLDS00029">
    <property type="entry name" value="Radical_SAM"/>
    <property type="match status" value="1"/>
</dbReference>
<dbReference type="SFLD" id="SFLDG01082">
    <property type="entry name" value="B12-binding_domain_containing"/>
    <property type="match status" value="1"/>
</dbReference>
<dbReference type="InterPro" id="IPR058240">
    <property type="entry name" value="rSAM_sf"/>
</dbReference>
<dbReference type="CDD" id="cd01335">
    <property type="entry name" value="Radical_SAM"/>
    <property type="match status" value="1"/>
</dbReference>
<dbReference type="GO" id="GO:0051536">
    <property type="term" value="F:iron-sulfur cluster binding"/>
    <property type="evidence" value="ECO:0007669"/>
    <property type="project" value="UniProtKB-KW"/>
</dbReference>
<dbReference type="InterPro" id="IPR051198">
    <property type="entry name" value="BchE-like"/>
</dbReference>
<dbReference type="GO" id="GO:0046872">
    <property type="term" value="F:metal ion binding"/>
    <property type="evidence" value="ECO:0007669"/>
    <property type="project" value="UniProtKB-KW"/>
</dbReference>
<organism evidence="7 8">
    <name type="scientific">Candidatus Scalindua japonica</name>
    <dbReference type="NCBI Taxonomy" id="1284222"/>
    <lineage>
        <taxon>Bacteria</taxon>
        <taxon>Pseudomonadati</taxon>
        <taxon>Planctomycetota</taxon>
        <taxon>Candidatus Brocadiia</taxon>
        <taxon>Candidatus Brocadiales</taxon>
        <taxon>Candidatus Scalinduaceae</taxon>
        <taxon>Candidatus Scalindua</taxon>
    </lineage>
</organism>
<dbReference type="GO" id="GO:0003824">
    <property type="term" value="F:catalytic activity"/>
    <property type="evidence" value="ECO:0007669"/>
    <property type="project" value="InterPro"/>
</dbReference>
<accession>A0A286TVR1</accession>
<dbReference type="Gene3D" id="3.80.30.20">
    <property type="entry name" value="tm_1862 like domain"/>
    <property type="match status" value="1"/>
</dbReference>
<evidence type="ECO:0000256" key="4">
    <source>
        <dbReference type="ARBA" id="ARBA00023004"/>
    </source>
</evidence>
<keyword evidence="4" id="KW-0408">Iron</keyword>
<keyword evidence="2" id="KW-0949">S-adenosyl-L-methionine</keyword>
<dbReference type="SMART" id="SM00729">
    <property type="entry name" value="Elp3"/>
    <property type="match status" value="1"/>
</dbReference>
<evidence type="ECO:0000256" key="5">
    <source>
        <dbReference type="ARBA" id="ARBA00023014"/>
    </source>
</evidence>
<keyword evidence="5" id="KW-0411">Iron-sulfur</keyword>
<name>A0A286TVR1_9BACT</name>
<dbReference type="InterPro" id="IPR007197">
    <property type="entry name" value="rSAM"/>
</dbReference>
<keyword evidence="8" id="KW-1185">Reference proteome</keyword>
<evidence type="ECO:0000313" key="7">
    <source>
        <dbReference type="EMBL" id="GAX59987.1"/>
    </source>
</evidence>
<dbReference type="PANTHER" id="PTHR43409:SF4">
    <property type="entry name" value="RADICAL SAM SUPERFAMILY PROTEIN"/>
    <property type="match status" value="1"/>
</dbReference>
<keyword evidence="3" id="KW-0479">Metal-binding</keyword>
<dbReference type="Pfam" id="PF04055">
    <property type="entry name" value="Radical_SAM"/>
    <property type="match status" value="1"/>
</dbReference>
<dbReference type="SUPFAM" id="SSF102114">
    <property type="entry name" value="Radical SAM enzymes"/>
    <property type="match status" value="1"/>
</dbReference>
<protein>
    <submittedName>
        <fullName evidence="7">Fe-S oxidoreductase</fullName>
    </submittedName>
</protein>
<dbReference type="EMBL" id="BAOS01000005">
    <property type="protein sequence ID" value="GAX59987.1"/>
    <property type="molecule type" value="Genomic_DNA"/>
</dbReference>
<dbReference type="Proteomes" id="UP000218542">
    <property type="component" value="Unassembled WGS sequence"/>
</dbReference>
<feature type="domain" description="Radical SAM core" evidence="6">
    <location>
        <begin position="7"/>
        <end position="231"/>
    </location>
</feature>
<dbReference type="InterPro" id="IPR006638">
    <property type="entry name" value="Elp3/MiaA/NifB-like_rSAM"/>
</dbReference>
<evidence type="ECO:0000313" key="8">
    <source>
        <dbReference type="Proteomes" id="UP000218542"/>
    </source>
</evidence>
<dbReference type="InterPro" id="IPR023404">
    <property type="entry name" value="rSAM_horseshoe"/>
</dbReference>
<evidence type="ECO:0000259" key="6">
    <source>
        <dbReference type="PROSITE" id="PS51918"/>
    </source>
</evidence>
<dbReference type="PANTHER" id="PTHR43409">
    <property type="entry name" value="ANAEROBIC MAGNESIUM-PROTOPORPHYRIN IX MONOMETHYL ESTER CYCLASE-RELATED"/>
    <property type="match status" value="1"/>
</dbReference>
<reference evidence="8" key="1">
    <citation type="journal article" date="2017" name="Environ. Microbiol. Rep.">
        <title>Genetic Diversity of Marine Anaerobic Ammonium-Oxidizing Bacteria as Revealed by Genomic and Proteomic Analyses of 'Candidatus Scalindua japonica'.</title>
        <authorList>
            <person name="Oshiki M."/>
            <person name="Mizuto K."/>
            <person name="Kimura Z."/>
            <person name="Kindaichi T."/>
            <person name="Satoh H."/>
            <person name="Okabe S."/>
        </authorList>
    </citation>
    <scope>NUCLEOTIDE SEQUENCE [LARGE SCALE GENOMIC DNA]</scope>
    <source>
        <strain evidence="8">husup-a2</strain>
    </source>
</reference>
<dbReference type="SFLD" id="SFLDG01095">
    <property type="entry name" value="Uncharacterised_Radical_SAM_Su"/>
    <property type="match status" value="1"/>
</dbReference>